<keyword evidence="4" id="KW-0413">Isomerase</keyword>
<comment type="similarity">
    <text evidence="3">Belongs to the pseudouridine synthase RluA family.</text>
</comment>
<dbReference type="EMBL" id="CAXIEN010000013">
    <property type="protein sequence ID" value="CAL1264323.1"/>
    <property type="molecule type" value="Genomic_DNA"/>
</dbReference>
<comment type="catalytic activity">
    <reaction evidence="5">
        <text>a uridine in tRNA = a pseudouridine in tRNA</text>
        <dbReference type="Rhea" id="RHEA:54572"/>
        <dbReference type="Rhea" id="RHEA-COMP:13339"/>
        <dbReference type="Rhea" id="RHEA-COMP:13934"/>
        <dbReference type="ChEBI" id="CHEBI:65314"/>
        <dbReference type="ChEBI" id="CHEBI:65315"/>
    </reaction>
</comment>
<dbReference type="GO" id="GO:0003723">
    <property type="term" value="F:RNA binding"/>
    <property type="evidence" value="ECO:0007669"/>
    <property type="project" value="InterPro"/>
</dbReference>
<dbReference type="GO" id="GO:0001522">
    <property type="term" value="P:pseudouridine synthesis"/>
    <property type="evidence" value="ECO:0007669"/>
    <property type="project" value="InterPro"/>
</dbReference>
<feature type="domain" description="Pseudouridine synthase RsuA/RluA-like" evidence="8">
    <location>
        <begin position="561"/>
        <end position="727"/>
    </location>
</feature>
<evidence type="ECO:0000313" key="9">
    <source>
        <dbReference type="EMBL" id="CAL1264323.1"/>
    </source>
</evidence>
<comment type="caution">
    <text evidence="9">The sequence shown here is derived from an EMBL/GenBank/DDBJ whole genome shotgun (WGS) entry which is preliminary data.</text>
</comment>
<organism evidence="9 10">
    <name type="scientific">Larinioides sclopetarius</name>
    <dbReference type="NCBI Taxonomy" id="280406"/>
    <lineage>
        <taxon>Eukaryota</taxon>
        <taxon>Metazoa</taxon>
        <taxon>Ecdysozoa</taxon>
        <taxon>Arthropoda</taxon>
        <taxon>Chelicerata</taxon>
        <taxon>Arachnida</taxon>
        <taxon>Araneae</taxon>
        <taxon>Araneomorphae</taxon>
        <taxon>Entelegynae</taxon>
        <taxon>Araneoidea</taxon>
        <taxon>Araneidae</taxon>
        <taxon>Larinioides</taxon>
    </lineage>
</organism>
<dbReference type="Proteomes" id="UP001497382">
    <property type="component" value="Unassembled WGS sequence"/>
</dbReference>
<comment type="catalytic activity">
    <reaction evidence="1">
        <text>a uridine in mRNA = a pseudouridine in mRNA</text>
        <dbReference type="Rhea" id="RHEA:56644"/>
        <dbReference type="Rhea" id="RHEA-COMP:14658"/>
        <dbReference type="Rhea" id="RHEA-COMP:14659"/>
        <dbReference type="ChEBI" id="CHEBI:65314"/>
        <dbReference type="ChEBI" id="CHEBI:65315"/>
    </reaction>
</comment>
<evidence type="ECO:0000313" key="10">
    <source>
        <dbReference type="Proteomes" id="UP001497382"/>
    </source>
</evidence>
<evidence type="ECO:0000256" key="1">
    <source>
        <dbReference type="ARBA" id="ARBA00001166"/>
    </source>
</evidence>
<evidence type="ECO:0000256" key="6">
    <source>
        <dbReference type="ARBA" id="ARBA00039953"/>
    </source>
</evidence>
<dbReference type="SUPFAM" id="SSF55120">
    <property type="entry name" value="Pseudouridine synthase"/>
    <property type="match status" value="1"/>
</dbReference>
<name>A0AAV1Z245_9ARAC</name>
<evidence type="ECO:0000256" key="4">
    <source>
        <dbReference type="ARBA" id="ARBA00023235"/>
    </source>
</evidence>
<evidence type="ECO:0000256" key="3">
    <source>
        <dbReference type="ARBA" id="ARBA00010876"/>
    </source>
</evidence>
<dbReference type="PANTHER" id="PTHR21600:SF83">
    <property type="entry name" value="PSEUDOURIDYLATE SYNTHASE RPUSD4, MITOCHONDRIAL"/>
    <property type="match status" value="1"/>
</dbReference>
<dbReference type="InterPro" id="IPR006224">
    <property type="entry name" value="PsdUridine_synth_RluA-like_CS"/>
</dbReference>
<evidence type="ECO:0000259" key="8">
    <source>
        <dbReference type="Pfam" id="PF00849"/>
    </source>
</evidence>
<dbReference type="InterPro" id="IPR020103">
    <property type="entry name" value="PsdUridine_synth_cat_dom_sf"/>
</dbReference>
<evidence type="ECO:0000256" key="5">
    <source>
        <dbReference type="ARBA" id="ARBA00036943"/>
    </source>
</evidence>
<dbReference type="AlphaFoldDB" id="A0AAV1Z245"/>
<accession>A0AAV1Z245</accession>
<reference evidence="9 10" key="1">
    <citation type="submission" date="2024-04" db="EMBL/GenBank/DDBJ databases">
        <authorList>
            <person name="Rising A."/>
            <person name="Reimegard J."/>
            <person name="Sonavane S."/>
            <person name="Akerstrom W."/>
            <person name="Nylinder S."/>
            <person name="Hedman E."/>
            <person name="Kallberg Y."/>
        </authorList>
    </citation>
    <scope>NUCLEOTIDE SEQUENCE [LARGE SCALE GENOMIC DNA]</scope>
</reference>
<comment type="catalytic activity">
    <reaction evidence="2">
        <text>uridine in 5S rRNA = pseudouridine in 5S rRNA</text>
        <dbReference type="Rhea" id="RHEA:47036"/>
        <dbReference type="Rhea" id="RHEA-COMP:11730"/>
        <dbReference type="Rhea" id="RHEA-COMP:11731"/>
        <dbReference type="ChEBI" id="CHEBI:65314"/>
        <dbReference type="ChEBI" id="CHEBI:65315"/>
    </reaction>
</comment>
<gene>
    <name evidence="9" type="ORF">LARSCL_LOCUS1968</name>
</gene>
<dbReference type="CDD" id="cd02869">
    <property type="entry name" value="PseudoU_synth_RluA_like"/>
    <property type="match status" value="1"/>
</dbReference>
<evidence type="ECO:0000256" key="2">
    <source>
        <dbReference type="ARBA" id="ARBA00001896"/>
    </source>
</evidence>
<dbReference type="PROSITE" id="PS01129">
    <property type="entry name" value="PSI_RLU"/>
    <property type="match status" value="1"/>
</dbReference>
<dbReference type="PANTHER" id="PTHR21600">
    <property type="entry name" value="MITOCHONDRIAL RNA PSEUDOURIDINE SYNTHASE"/>
    <property type="match status" value="1"/>
</dbReference>
<keyword evidence="10" id="KW-1185">Reference proteome</keyword>
<proteinExistence type="inferred from homology"/>
<protein>
    <recommendedName>
        <fullName evidence="6">Pseudouridylate synthase RPUSD4, mitochondrial</fullName>
    </recommendedName>
    <alternativeName>
        <fullName evidence="7">RNA pseudouridylate synthase domain-containing protein 4</fullName>
    </alternativeName>
</protein>
<dbReference type="InterPro" id="IPR050188">
    <property type="entry name" value="RluA_PseudoU_synthase"/>
</dbReference>
<dbReference type="GO" id="GO:0009982">
    <property type="term" value="F:pseudouridine synthase activity"/>
    <property type="evidence" value="ECO:0007669"/>
    <property type="project" value="InterPro"/>
</dbReference>
<dbReference type="Pfam" id="PF00849">
    <property type="entry name" value="PseudoU_synth_2"/>
    <property type="match status" value="1"/>
</dbReference>
<evidence type="ECO:0000256" key="7">
    <source>
        <dbReference type="ARBA" id="ARBA00041563"/>
    </source>
</evidence>
<dbReference type="Gene3D" id="3.30.2350.10">
    <property type="entry name" value="Pseudouridine synthase"/>
    <property type="match status" value="1"/>
</dbReference>
<dbReference type="InterPro" id="IPR006145">
    <property type="entry name" value="PsdUridine_synth_RsuA/RluA"/>
</dbReference>
<sequence length="812" mass="92665">MNMFFRPKESLRHSIYFIRCIGFSNRRDFHLTHCAYLRNVSAGRKRAAGVRDYENSPSVAGEFSVSVPPKNINDNFFGIESDEGVIEIDSKAPLKNNARARLFKNVEQEKIVTTSFGTVRYDSENKPKYHGQLEKVLVSSNVDKAKIRDLNQILLKKNSVEKDSELSSTEKCSKTTTDVLDKNLKSKLASSSYVDELYFPETYTEEDSTCKLEGSERLSSSNEEKLNIIEESYFNNKIASGPIFKDANIISENAYSTHKDYPLPHTEDSTKKIADHKLPSFQPMSGLKSSSASSLDNKSNFIEKFYFNDKMSDEFISKNVNTTSESISGTDKSHPFRVNEKPSQYIIHDEISNLSSSTENLFNAQEIKQDMKASYNLNESVEKVDADDKGEQLSLKLNSPSLEDLGSYNKFMPNAAGLPKTKNNFLFQSEEFLKKRELINPSKVRKLGLFQRNVDETETAEIIQNEEEVVKSSSKIKNSKIIENSNANELPETAYDFVKKLRNTNKKLDPELKNGKFIQKRELYDSKGFRILKNQVPNLSYYTRDEILELLVKNILYSDDDLIVLNKPYNLVMHESKTAKDPCLSQYLDDLAAELDRKAFKPKLITVHRLDKETTGCLLLARSEISAQRLLSFFSQRKIIKTYWIVTTRVPDPLEGVIDMPISEGSINGRARMVLHPDLPKETSYQNHSKSGKRAVTHYKVIAESGNAALVEAKPETGIKHQIRVHFGFGLSCPILGDHKYSHLDKLAPQKLQSDLLQKLHIRQSKVRHIPMHIYARSIFIPQYKDGRNLFVMAPIPTHMSKNLQRLKFRKN</sequence>